<dbReference type="RefSeq" id="WP_165876970.1">
    <property type="nucleotide sequence ID" value="NZ_SLWB01000002.1"/>
</dbReference>
<evidence type="ECO:0000313" key="2">
    <source>
        <dbReference type="EMBL" id="TCN72132.1"/>
    </source>
</evidence>
<dbReference type="AlphaFoldDB" id="A0A4R2EX36"/>
<keyword evidence="2" id="KW-0808">Transferase</keyword>
<dbReference type="Proteomes" id="UP000294830">
    <property type="component" value="Unassembled WGS sequence"/>
</dbReference>
<dbReference type="Pfam" id="PF00534">
    <property type="entry name" value="Glycos_transf_1"/>
    <property type="match status" value="1"/>
</dbReference>
<reference evidence="2 3" key="1">
    <citation type="submission" date="2019-03" db="EMBL/GenBank/DDBJ databases">
        <title>Genomic Encyclopedia of Archaeal and Bacterial Type Strains, Phase II (KMG-II): from individual species to whole genera.</title>
        <authorList>
            <person name="Goeker M."/>
        </authorList>
    </citation>
    <scope>NUCLEOTIDE SEQUENCE [LARGE SCALE GENOMIC DNA]</scope>
    <source>
        <strain evidence="2 3">RL-C</strain>
    </source>
</reference>
<sequence>MYILGPTFRAGSTMSFKIILDNMIERGLHIIIIINDKNKNIDFINYGHSKKCVIEELNLEMSILPKPKNINDYIKLPYRLIKKLYHLYKSKKNVEKIICKYKPDIVHTNVGVYHQAYKFCYNNNIPHIWHLREYQTKGLDWIILPSKRMFEKRLQKSNVITVSEDIKKHFNLTKHGKSISLWNGILSKKEHIYIHEKEPYFLFATRISKQKNIELLINAFDNISDKLQKYKIIIAGAAEDEMYLENLKQWIDSLNCKDRIQFLNYRDDITELMKKATALIVSSNYEGLGRMTLEATFMGCLVIGRNNGGTKEILSKTNNGILFNTVSELSESMIYVDSIVKTNEYKKRILTAQNIIIDKCCNENYTETIYSYYKSILNN</sequence>
<name>A0A4R2EX36_9BACT</name>
<dbReference type="GO" id="GO:0016757">
    <property type="term" value="F:glycosyltransferase activity"/>
    <property type="evidence" value="ECO:0007669"/>
    <property type="project" value="InterPro"/>
</dbReference>
<comment type="caution">
    <text evidence="2">The sequence shown here is derived from an EMBL/GenBank/DDBJ whole genome shotgun (WGS) entry which is preliminary data.</text>
</comment>
<dbReference type="InterPro" id="IPR001296">
    <property type="entry name" value="Glyco_trans_1"/>
</dbReference>
<keyword evidence="3" id="KW-1185">Reference proteome</keyword>
<organism evidence="2 3">
    <name type="scientific">Acetobacteroides hydrogenigenes</name>
    <dbReference type="NCBI Taxonomy" id="979970"/>
    <lineage>
        <taxon>Bacteria</taxon>
        <taxon>Pseudomonadati</taxon>
        <taxon>Bacteroidota</taxon>
        <taxon>Bacteroidia</taxon>
        <taxon>Bacteroidales</taxon>
        <taxon>Rikenellaceae</taxon>
        <taxon>Acetobacteroides</taxon>
    </lineage>
</organism>
<dbReference type="PANTHER" id="PTHR12526">
    <property type="entry name" value="GLYCOSYLTRANSFERASE"/>
    <property type="match status" value="1"/>
</dbReference>
<evidence type="ECO:0000313" key="3">
    <source>
        <dbReference type="Proteomes" id="UP000294830"/>
    </source>
</evidence>
<protein>
    <submittedName>
        <fullName evidence="2">Glycosyltransferase involved in cell wall biosynthesis</fullName>
    </submittedName>
</protein>
<gene>
    <name evidence="2" type="ORF">CLV25_10295</name>
</gene>
<dbReference type="EMBL" id="SLWB01000002">
    <property type="protein sequence ID" value="TCN72132.1"/>
    <property type="molecule type" value="Genomic_DNA"/>
</dbReference>
<evidence type="ECO:0000259" key="1">
    <source>
        <dbReference type="Pfam" id="PF00534"/>
    </source>
</evidence>
<accession>A0A4R2EX36</accession>
<dbReference type="Gene3D" id="3.40.50.2000">
    <property type="entry name" value="Glycogen Phosphorylase B"/>
    <property type="match status" value="2"/>
</dbReference>
<dbReference type="SUPFAM" id="SSF53756">
    <property type="entry name" value="UDP-Glycosyltransferase/glycogen phosphorylase"/>
    <property type="match status" value="1"/>
</dbReference>
<feature type="domain" description="Glycosyl transferase family 1" evidence="1">
    <location>
        <begin position="194"/>
        <end position="328"/>
    </location>
</feature>
<proteinExistence type="predicted"/>